<name>A0ABT5XJT3_9FLAO</name>
<protein>
    <submittedName>
        <fullName evidence="8">TonB-dependent receptor</fullName>
    </submittedName>
</protein>
<keyword evidence="4" id="KW-0798">TonB box</keyword>
<dbReference type="EMBL" id="JARFVA010000001">
    <property type="protein sequence ID" value="MDF0706155.1"/>
    <property type="molecule type" value="Genomic_DNA"/>
</dbReference>
<evidence type="ECO:0000256" key="2">
    <source>
        <dbReference type="ARBA" id="ARBA00023136"/>
    </source>
</evidence>
<dbReference type="Pfam" id="PF13715">
    <property type="entry name" value="CarbopepD_reg_2"/>
    <property type="match status" value="1"/>
</dbReference>
<comment type="subcellular location">
    <subcellularLocation>
        <location evidence="1 4">Cell outer membrane</location>
    </subcellularLocation>
</comment>
<keyword evidence="5" id="KW-0732">Signal</keyword>
<feature type="domain" description="TonB-dependent receptor-like beta-barrel" evidence="6">
    <location>
        <begin position="306"/>
        <end position="666"/>
    </location>
</feature>
<keyword evidence="3" id="KW-0998">Cell outer membrane</keyword>
<keyword evidence="9" id="KW-1185">Reference proteome</keyword>
<dbReference type="Gene3D" id="2.40.170.20">
    <property type="entry name" value="TonB-dependent receptor, beta-barrel domain"/>
    <property type="match status" value="1"/>
</dbReference>
<organism evidence="8 9">
    <name type="scientific">Flagellimonas okinawensis</name>
    <dbReference type="NCBI Taxonomy" id="3031324"/>
    <lineage>
        <taxon>Bacteria</taxon>
        <taxon>Pseudomonadati</taxon>
        <taxon>Bacteroidota</taxon>
        <taxon>Flavobacteriia</taxon>
        <taxon>Flavobacteriales</taxon>
        <taxon>Flavobacteriaceae</taxon>
        <taxon>Flagellimonas</taxon>
    </lineage>
</organism>
<evidence type="ECO:0000259" key="7">
    <source>
        <dbReference type="Pfam" id="PF07715"/>
    </source>
</evidence>
<feature type="domain" description="TonB-dependent receptor plug" evidence="7">
    <location>
        <begin position="119"/>
        <end position="214"/>
    </location>
</feature>
<feature type="chain" id="PRO_5046980680" evidence="5">
    <location>
        <begin position="20"/>
        <end position="720"/>
    </location>
</feature>
<accession>A0ABT5XJT3</accession>
<dbReference type="Pfam" id="PF07715">
    <property type="entry name" value="Plug"/>
    <property type="match status" value="1"/>
</dbReference>
<dbReference type="InterPro" id="IPR000531">
    <property type="entry name" value="Beta-barrel_TonB"/>
</dbReference>
<dbReference type="InterPro" id="IPR037066">
    <property type="entry name" value="Plug_dom_sf"/>
</dbReference>
<dbReference type="Proteomes" id="UP001217083">
    <property type="component" value="Unassembled WGS sequence"/>
</dbReference>
<evidence type="ECO:0000256" key="5">
    <source>
        <dbReference type="SAM" id="SignalP"/>
    </source>
</evidence>
<comment type="caution">
    <text evidence="8">The sequence shown here is derived from an EMBL/GenBank/DDBJ whole genome shotgun (WGS) entry which is preliminary data.</text>
</comment>
<comment type="similarity">
    <text evidence="4">Belongs to the TonB-dependent receptor family.</text>
</comment>
<dbReference type="InterPro" id="IPR012910">
    <property type="entry name" value="Plug_dom"/>
</dbReference>
<reference evidence="8 9" key="1">
    <citation type="submission" date="2023-03" db="EMBL/GenBank/DDBJ databases">
        <title>Muricauda XX sp. nov. and Muricauda XXX sp. nov., two novel species isolated from Okinawa Trough.</title>
        <authorList>
            <person name="Cao W."/>
            <person name="Deng X."/>
        </authorList>
    </citation>
    <scope>NUCLEOTIDE SEQUENCE [LARGE SCALE GENOMIC DNA]</scope>
    <source>
        <strain evidence="8 9">81s02</strain>
    </source>
</reference>
<evidence type="ECO:0000256" key="4">
    <source>
        <dbReference type="RuleBase" id="RU003357"/>
    </source>
</evidence>
<keyword evidence="2 4" id="KW-0472">Membrane</keyword>
<gene>
    <name evidence="8" type="ORF">PY091_02930</name>
</gene>
<dbReference type="Gene3D" id="2.170.130.10">
    <property type="entry name" value="TonB-dependent receptor, plug domain"/>
    <property type="match status" value="1"/>
</dbReference>
<proteinExistence type="inferred from homology"/>
<dbReference type="InterPro" id="IPR036942">
    <property type="entry name" value="Beta-barrel_TonB_sf"/>
</dbReference>
<dbReference type="Pfam" id="PF00593">
    <property type="entry name" value="TonB_dep_Rec_b-barrel"/>
    <property type="match status" value="1"/>
</dbReference>
<keyword evidence="8" id="KW-0675">Receptor</keyword>
<dbReference type="SUPFAM" id="SSF56935">
    <property type="entry name" value="Porins"/>
    <property type="match status" value="1"/>
</dbReference>
<sequence>MKIIINLITLLLSTGIVMSQQTISGRVTDAKNNPIEGANIYLEGTYDGASSDANGNFSFETSEEGLQTLIVSILSYEPHYEAGDVSYFKDLQIRLIESVNSLSGVTLTAGTFEAGDNSKVSVLKPMDIVTTAGAAGDFVAALQTLPGTSAVNEDGRLFVRGGTAGETQVFIDGLRVFQPFNATPNNSPTRGRFSPFLFKGISFSTGGYSAEYGQALSSVLLLNTTDVPLQEKTDISIMSVGGGVGHTEIWGDQSLSINTSYMNLAPYEALIPSTQGVRWNSPFESISGEAVFRSQGENSMFKMYTGFNHTNLDIEQEDINFEDFVRFQLKNNNLYFNSSYKYFFANDWSLTSGASIAWDTNDIGIEQDKLNAKETSTHIKVKARKNFSNRYDLSFGTEYFRTEYDETYSDLDMGEFNNGYSDGLFAAFAESDIFLSNKFAMKLGIRAEHSSLLDGFEVSPRVSLAYKPGEDGQFSLAYGDFYQRPLTDVVKFENQLKMEKASHYILNYQYIKNGKTFRTELYYKDYDRLVKFDTDLPQFNSTYDNMGNGYAKGVDVFWRDSKSIANLDYWVSYSFLDTQRDYQNFPQKATPNFAPKHNASLVTKYWVDKLRSQVGLSYSYGSGRPYHNPNSQGFMQEKTKSYNNLSFNWAYLIDQQKILYFSVSNLLSINNISNYQYANTPDMNGVFNRRAVTPPADSFFFVGFFWTISTDKKSNQLDNL</sequence>
<evidence type="ECO:0000256" key="3">
    <source>
        <dbReference type="ARBA" id="ARBA00023237"/>
    </source>
</evidence>
<evidence type="ECO:0000256" key="1">
    <source>
        <dbReference type="ARBA" id="ARBA00004442"/>
    </source>
</evidence>
<dbReference type="SUPFAM" id="SSF49464">
    <property type="entry name" value="Carboxypeptidase regulatory domain-like"/>
    <property type="match status" value="1"/>
</dbReference>
<feature type="signal peptide" evidence="5">
    <location>
        <begin position="1"/>
        <end position="19"/>
    </location>
</feature>
<dbReference type="Gene3D" id="2.60.40.1120">
    <property type="entry name" value="Carboxypeptidase-like, regulatory domain"/>
    <property type="match status" value="1"/>
</dbReference>
<dbReference type="RefSeq" id="WP_275648260.1">
    <property type="nucleotide sequence ID" value="NZ_JARFVA010000001.1"/>
</dbReference>
<evidence type="ECO:0000259" key="6">
    <source>
        <dbReference type="Pfam" id="PF00593"/>
    </source>
</evidence>
<dbReference type="InterPro" id="IPR008969">
    <property type="entry name" value="CarboxyPept-like_regulatory"/>
</dbReference>
<evidence type="ECO:0000313" key="9">
    <source>
        <dbReference type="Proteomes" id="UP001217083"/>
    </source>
</evidence>
<evidence type="ECO:0000313" key="8">
    <source>
        <dbReference type="EMBL" id="MDF0706155.1"/>
    </source>
</evidence>